<organism evidence="2 3">
    <name type="scientific">Kordia periserrulae</name>
    <dbReference type="NCBI Taxonomy" id="701523"/>
    <lineage>
        <taxon>Bacteria</taxon>
        <taxon>Pseudomonadati</taxon>
        <taxon>Bacteroidota</taxon>
        <taxon>Flavobacteriia</taxon>
        <taxon>Flavobacteriales</taxon>
        <taxon>Flavobacteriaceae</taxon>
        <taxon>Kordia</taxon>
    </lineage>
</organism>
<dbReference type="GO" id="GO:0004180">
    <property type="term" value="F:carboxypeptidase activity"/>
    <property type="evidence" value="ECO:0007669"/>
    <property type="project" value="UniProtKB-KW"/>
</dbReference>
<keyword evidence="1" id="KW-0732">Signal</keyword>
<dbReference type="Gene3D" id="2.60.40.1120">
    <property type="entry name" value="Carboxypeptidase-like, regulatory domain"/>
    <property type="match status" value="1"/>
</dbReference>
<keyword evidence="2" id="KW-0121">Carboxypeptidase</keyword>
<dbReference type="AlphaFoldDB" id="A0A2T6C3R4"/>
<dbReference type="Pfam" id="PF13620">
    <property type="entry name" value="CarboxypepD_reg"/>
    <property type="match status" value="1"/>
</dbReference>
<proteinExistence type="predicted"/>
<dbReference type="SUPFAM" id="SSF49464">
    <property type="entry name" value="Carboxypeptidase regulatory domain-like"/>
    <property type="match status" value="1"/>
</dbReference>
<dbReference type="SUPFAM" id="SSF56935">
    <property type="entry name" value="Porins"/>
    <property type="match status" value="1"/>
</dbReference>
<keyword evidence="2" id="KW-0645">Protease</keyword>
<dbReference type="RefSeq" id="WP_108113931.1">
    <property type="nucleotide sequence ID" value="NZ_QBKT01000002.1"/>
</dbReference>
<comment type="caution">
    <text evidence="2">The sequence shown here is derived from an EMBL/GenBank/DDBJ whole genome shotgun (WGS) entry which is preliminary data.</text>
</comment>
<keyword evidence="3" id="KW-1185">Reference proteome</keyword>
<protein>
    <submittedName>
        <fullName evidence="2">Carboxypeptidase-like protein</fullName>
    </submittedName>
</protein>
<feature type="signal peptide" evidence="1">
    <location>
        <begin position="1"/>
        <end position="18"/>
    </location>
</feature>
<evidence type="ECO:0000313" key="3">
    <source>
        <dbReference type="Proteomes" id="UP000244090"/>
    </source>
</evidence>
<dbReference type="InterPro" id="IPR008969">
    <property type="entry name" value="CarboxyPept-like_regulatory"/>
</dbReference>
<feature type="chain" id="PRO_5015519267" evidence="1">
    <location>
        <begin position="19"/>
        <end position="881"/>
    </location>
</feature>
<dbReference type="EMBL" id="QBKT01000002">
    <property type="protein sequence ID" value="PTX62960.1"/>
    <property type="molecule type" value="Genomic_DNA"/>
</dbReference>
<name>A0A2T6C3R4_9FLAO</name>
<gene>
    <name evidence="2" type="ORF">C8N46_102361</name>
</gene>
<accession>A0A2T6C3R4</accession>
<reference evidence="2 3" key="1">
    <citation type="submission" date="2018-04" db="EMBL/GenBank/DDBJ databases">
        <title>Genomic Encyclopedia of Archaeal and Bacterial Type Strains, Phase II (KMG-II): from individual species to whole genera.</title>
        <authorList>
            <person name="Goeker M."/>
        </authorList>
    </citation>
    <scope>NUCLEOTIDE SEQUENCE [LARGE SCALE GENOMIC DNA]</scope>
    <source>
        <strain evidence="2 3">DSM 25731</strain>
    </source>
</reference>
<evidence type="ECO:0000256" key="1">
    <source>
        <dbReference type="SAM" id="SignalP"/>
    </source>
</evidence>
<keyword evidence="2" id="KW-0378">Hydrolase</keyword>
<dbReference type="OrthoDB" id="603275at2"/>
<evidence type="ECO:0000313" key="2">
    <source>
        <dbReference type="EMBL" id="PTX62960.1"/>
    </source>
</evidence>
<sequence length="881" mass="100897">MRVLFCISCWLFACCCFGQTTISGQIFNEKNEQLQGATVVVSAVGEDVIRAYAISNETGAYEVNVSATLDSLQINVSFIGYAKQTKIIANTSQKLNFTLVTSTEDLKEVVIENAPITKKGDTINYAVNSFKNQKDRVIADVLKKLPGIEVLNDGKILYQGKPIQKYYIEGLDLLEGKYNLANNNLPANSVSKVQILENHQPIQLLDSLVFSDRASLNIKLKKDITVTGVARLGSGFSPFLWNVNVTPMLFSKNKQLITSYQTNATGKNISNEIKTLTLEDLLDEFENNTEKRDWVGIVELFPPSFSEKYWLDNNAHLVTANYLTRIEKDVNLKVNASYINDVQRQIGNTQTTFFTPTDTINITEITNNSLFTNALKSSLIFSKNTKKKYLKNTLTFDNYWNSQRGNVLLNNEQILQEAEIPFTNLSNKFKLLTPFGEKIITLQSIVTYTKSRQNLHVSPGQFEDIFNAGNALDNINQRVTHENIYTNNRVSFTKKIKRFTLIPKVGFSLLHQTLDSRIATFENNQETVFSEDSQNDLQFTQTSFYTTLLSQYEKETWKLALETPVKLLLFDRNDALEASRTQDLNRLIFEPKLTVKKDLNAFWKASLSMNISNDFGDLDQLYYGFILNNYRNIQRYNNPILEKVSGNTSIGFSYRNPVSSLFINSYYTYANTQQNLLFGNTVNADGTSKFGFFEQDNTIQTHSFNIKASKYFSKLKTNITLGSNFYIDQKDQFLNGILANTTTNSILFQGKLVTNLTDWLNITYENNTSISNTKFENQRFDTITNQEHIGNLNIFPSEHQFIGLDLTYYKNNISNQPQENYFLDFTYRYTFKKSKIDIELNCRNLFNSDQFRTILNNAFSYTQSSYILRPRQVLLSTKFNF</sequence>
<dbReference type="Proteomes" id="UP000244090">
    <property type="component" value="Unassembled WGS sequence"/>
</dbReference>